<dbReference type="InterPro" id="IPR008580">
    <property type="entry name" value="PPPDE_dom"/>
</dbReference>
<comment type="similarity">
    <text evidence="1">Belongs to the DeSI family.</text>
</comment>
<dbReference type="GO" id="GO:0006508">
    <property type="term" value="P:proteolysis"/>
    <property type="evidence" value="ECO:0007669"/>
    <property type="project" value="UniProtKB-KW"/>
</dbReference>
<dbReference type="PANTHER" id="PTHR12378">
    <property type="entry name" value="DESUMOYLATING ISOPEPTIDASE"/>
    <property type="match status" value="1"/>
</dbReference>
<dbReference type="Proteomes" id="UP000789508">
    <property type="component" value="Unassembled WGS sequence"/>
</dbReference>
<keyword evidence="3" id="KW-0378">Hydrolase</keyword>
<name>A0A9N8YUB5_9GLOM</name>
<dbReference type="AlphaFoldDB" id="A0A9N8YUB5"/>
<evidence type="ECO:0000259" key="4">
    <source>
        <dbReference type="PROSITE" id="PS51858"/>
    </source>
</evidence>
<dbReference type="Pfam" id="PF05903">
    <property type="entry name" value="Peptidase_C97"/>
    <property type="match status" value="1"/>
</dbReference>
<reference evidence="5" key="1">
    <citation type="submission" date="2021-06" db="EMBL/GenBank/DDBJ databases">
        <authorList>
            <person name="Kallberg Y."/>
            <person name="Tangrot J."/>
            <person name="Rosling A."/>
        </authorList>
    </citation>
    <scope>NUCLEOTIDE SEQUENCE</scope>
    <source>
        <strain evidence="5">FL130A</strain>
    </source>
</reference>
<evidence type="ECO:0000256" key="2">
    <source>
        <dbReference type="ARBA" id="ARBA00022670"/>
    </source>
</evidence>
<accession>A0A9N8YUB5</accession>
<keyword evidence="6" id="KW-1185">Reference proteome</keyword>
<dbReference type="EMBL" id="CAJVPS010000063">
    <property type="protein sequence ID" value="CAG8447189.1"/>
    <property type="molecule type" value="Genomic_DNA"/>
</dbReference>
<dbReference type="GO" id="GO:0070646">
    <property type="term" value="P:protein modification by small protein removal"/>
    <property type="evidence" value="ECO:0007669"/>
    <property type="project" value="TreeGrafter"/>
</dbReference>
<gene>
    <name evidence="5" type="ORF">ALEPTO_LOCUS766</name>
</gene>
<organism evidence="5 6">
    <name type="scientific">Ambispora leptoticha</name>
    <dbReference type="NCBI Taxonomy" id="144679"/>
    <lineage>
        <taxon>Eukaryota</taxon>
        <taxon>Fungi</taxon>
        <taxon>Fungi incertae sedis</taxon>
        <taxon>Mucoromycota</taxon>
        <taxon>Glomeromycotina</taxon>
        <taxon>Glomeromycetes</taxon>
        <taxon>Archaeosporales</taxon>
        <taxon>Ambisporaceae</taxon>
        <taxon>Ambispora</taxon>
    </lineage>
</organism>
<dbReference type="GO" id="GO:0008233">
    <property type="term" value="F:peptidase activity"/>
    <property type="evidence" value="ECO:0007669"/>
    <property type="project" value="UniProtKB-KW"/>
</dbReference>
<keyword evidence="2" id="KW-0645">Protease</keyword>
<evidence type="ECO:0000313" key="5">
    <source>
        <dbReference type="EMBL" id="CAG8447189.1"/>
    </source>
</evidence>
<comment type="caution">
    <text evidence="5">The sequence shown here is derived from an EMBL/GenBank/DDBJ whole genome shotgun (WGS) entry which is preliminary data.</text>
</comment>
<dbReference type="PANTHER" id="PTHR12378:SF7">
    <property type="entry name" value="DESUMOYLATING ISOPEPTIDASE 1"/>
    <property type="match status" value="1"/>
</dbReference>
<dbReference type="SMART" id="SM01179">
    <property type="entry name" value="DUF862"/>
    <property type="match status" value="1"/>
</dbReference>
<dbReference type="OrthoDB" id="21221at2759"/>
<dbReference type="InterPro" id="IPR042266">
    <property type="entry name" value="PPPDE_sf"/>
</dbReference>
<evidence type="ECO:0000313" key="6">
    <source>
        <dbReference type="Proteomes" id="UP000789508"/>
    </source>
</evidence>
<dbReference type="Gene3D" id="3.90.1720.30">
    <property type="entry name" value="PPPDE domains"/>
    <property type="match status" value="1"/>
</dbReference>
<feature type="domain" description="PPPDE" evidence="4">
    <location>
        <begin position="5"/>
        <end position="145"/>
    </location>
</feature>
<proteinExistence type="inferred from homology"/>
<sequence>MTTSYSVKLYVYDLSGGMASALSPGLIGRQIEGIWHTSVVIYGMEWYYGQGILFDLPGETPYGSPKNILDMGYSEIPQEIFTEFIDELREKYTMDKYHLLDNNCNNFTNQVCQFLTGQSIPEYITDLPADFLNTPLGQQLRPIIENMFGQNRQP</sequence>
<dbReference type="PROSITE" id="PS51858">
    <property type="entry name" value="PPPDE"/>
    <property type="match status" value="1"/>
</dbReference>
<evidence type="ECO:0000256" key="1">
    <source>
        <dbReference type="ARBA" id="ARBA00008140"/>
    </source>
</evidence>
<evidence type="ECO:0000256" key="3">
    <source>
        <dbReference type="ARBA" id="ARBA00022801"/>
    </source>
</evidence>
<protein>
    <submittedName>
        <fullName evidence="5">8628_t:CDS:1</fullName>
    </submittedName>
</protein>